<dbReference type="EMBL" id="JEMT01012189">
    <property type="protein sequence ID" value="EXX76550.1"/>
    <property type="molecule type" value="Genomic_DNA"/>
</dbReference>
<protein>
    <recommendedName>
        <fullName evidence="1">NAD(P)-binding domain-containing protein</fullName>
    </recommendedName>
</protein>
<comment type="caution">
    <text evidence="2">The sequence shown here is derived from an EMBL/GenBank/DDBJ whole genome shotgun (WGS) entry which is preliminary data.</text>
</comment>
<feature type="domain" description="NAD(P)-binding" evidence="1">
    <location>
        <begin position="12"/>
        <end position="222"/>
    </location>
</feature>
<dbReference type="PANTHER" id="PTHR15020:SF50">
    <property type="entry name" value="UPF0659 PROTEIN YMR090W"/>
    <property type="match status" value="1"/>
</dbReference>
<dbReference type="InterPro" id="IPR036291">
    <property type="entry name" value="NAD(P)-bd_dom_sf"/>
</dbReference>
<dbReference type="Gene3D" id="3.40.50.720">
    <property type="entry name" value="NAD(P)-binding Rossmann-like Domain"/>
    <property type="match status" value="1"/>
</dbReference>
<evidence type="ECO:0000259" key="1">
    <source>
        <dbReference type="Pfam" id="PF13460"/>
    </source>
</evidence>
<dbReference type="SMR" id="A0A015KAE4"/>
<dbReference type="PANTHER" id="PTHR15020">
    <property type="entry name" value="FLAVIN REDUCTASE-RELATED"/>
    <property type="match status" value="1"/>
</dbReference>
<evidence type="ECO:0000313" key="2">
    <source>
        <dbReference type="EMBL" id="EXX76550.1"/>
    </source>
</evidence>
<dbReference type="SUPFAM" id="SSF51735">
    <property type="entry name" value="NAD(P)-binding Rossmann-fold domains"/>
    <property type="match status" value="1"/>
</dbReference>
<gene>
    <name evidence="2" type="ORF">RirG_032190</name>
</gene>
<reference evidence="2 3" key="1">
    <citation type="submission" date="2014-02" db="EMBL/GenBank/DDBJ databases">
        <title>Single nucleus genome sequencing reveals high similarity among nuclei of an endomycorrhizal fungus.</title>
        <authorList>
            <person name="Lin K."/>
            <person name="Geurts R."/>
            <person name="Zhang Z."/>
            <person name="Limpens E."/>
            <person name="Saunders D.G."/>
            <person name="Mu D."/>
            <person name="Pang E."/>
            <person name="Cao H."/>
            <person name="Cha H."/>
            <person name="Lin T."/>
            <person name="Zhou Q."/>
            <person name="Shang Y."/>
            <person name="Li Y."/>
            <person name="Ivanov S."/>
            <person name="Sharma T."/>
            <person name="Velzen R.V."/>
            <person name="Ruijter N.D."/>
            <person name="Aanen D.K."/>
            <person name="Win J."/>
            <person name="Kamoun S."/>
            <person name="Bisseling T."/>
            <person name="Huang S."/>
        </authorList>
    </citation>
    <scope>NUCLEOTIDE SEQUENCE [LARGE SCALE GENOMIC DNA]</scope>
    <source>
        <strain evidence="3">DAOM197198w</strain>
    </source>
</reference>
<proteinExistence type="predicted"/>
<organism evidence="2 3">
    <name type="scientific">Rhizophagus irregularis (strain DAOM 197198w)</name>
    <name type="common">Glomus intraradices</name>
    <dbReference type="NCBI Taxonomy" id="1432141"/>
    <lineage>
        <taxon>Eukaryota</taxon>
        <taxon>Fungi</taxon>
        <taxon>Fungi incertae sedis</taxon>
        <taxon>Mucoromycota</taxon>
        <taxon>Glomeromycotina</taxon>
        <taxon>Glomeromycetes</taxon>
        <taxon>Glomerales</taxon>
        <taxon>Glomeraceae</taxon>
        <taxon>Rhizophagus</taxon>
    </lineage>
</organism>
<dbReference type="Proteomes" id="UP000022910">
    <property type="component" value="Unassembled WGS sequence"/>
</dbReference>
<dbReference type="AlphaFoldDB" id="A0A015KAE4"/>
<dbReference type="HOGENOM" id="CLU_1156900_0_0_1"/>
<dbReference type="OrthoDB" id="63935at2759"/>
<dbReference type="STRING" id="1432141.A0A015KAE4"/>
<keyword evidence="3" id="KW-1185">Reference proteome</keyword>
<evidence type="ECO:0000313" key="3">
    <source>
        <dbReference type="Proteomes" id="UP000022910"/>
    </source>
</evidence>
<accession>A0A015KAE4</accession>
<dbReference type="InterPro" id="IPR016040">
    <property type="entry name" value="NAD(P)-bd_dom"/>
</dbReference>
<sequence length="240" mass="27160">MTSVELKVLVFGATGGTGHLILKHLMTVSTPQTVYKVTAVARNPSTLNDHPDIQNPNLTVAKGNLSDEEQVKSLVSLHDIVIFAAGLGILDGQKPNEFYSRSAKLIYEAINETQKSNPNRLKIKFVCITALGLCNDPERMYLLYKWTIKRWFQPCYDDMAIMENIFLNNNDDINYVFVRPAYLNNNIPDKELRVDMDGKFPLDEVNGLGWQLNRNVLAKFIVNNCVVSDKYDKKVLGVTY</sequence>
<name>A0A015KAE4_RHIIW</name>
<dbReference type="Pfam" id="PF13460">
    <property type="entry name" value="NAD_binding_10"/>
    <property type="match status" value="1"/>
</dbReference>